<feature type="chain" id="PRO_5016976995" evidence="3">
    <location>
        <begin position="23"/>
        <end position="312"/>
    </location>
</feature>
<dbReference type="InterPro" id="IPR000757">
    <property type="entry name" value="Beta-glucanase-like"/>
</dbReference>
<dbReference type="EMBL" id="QNRK01000014">
    <property type="protein sequence ID" value="RBP12265.1"/>
    <property type="molecule type" value="Genomic_DNA"/>
</dbReference>
<evidence type="ECO:0000259" key="4">
    <source>
        <dbReference type="PROSITE" id="PS51762"/>
    </source>
</evidence>
<dbReference type="Gene3D" id="2.60.120.200">
    <property type="match status" value="1"/>
</dbReference>
<organism evidence="5 6">
    <name type="scientific">Roseiarcus fermentans</name>
    <dbReference type="NCBI Taxonomy" id="1473586"/>
    <lineage>
        <taxon>Bacteria</taxon>
        <taxon>Pseudomonadati</taxon>
        <taxon>Pseudomonadota</taxon>
        <taxon>Alphaproteobacteria</taxon>
        <taxon>Hyphomicrobiales</taxon>
        <taxon>Roseiarcaceae</taxon>
        <taxon>Roseiarcus</taxon>
    </lineage>
</organism>
<feature type="compositionally biased region" description="Low complexity" evidence="2">
    <location>
        <begin position="22"/>
        <end position="31"/>
    </location>
</feature>
<sequence length="312" mass="31607">MSALATVVALVGVALASSSSPAQDSAAARCGSPPPPPSARLSPPEGFTDSDLVFSDDFSGAALNSANWVPYVTSNAAKGAAWWSDGRGGSGIGTFVDSYNLPSQVCVDNGLTLGAARTGVVAPGPGGGKRLYPFTAGAVSTYGKQEFTGGTIQISMKAPNGPGAWPALWLLPGKGAGSSGDVFEIDIQEGGMTADRRAANSLLSYHLHTQRGVFGGEADAGVDLTAGYNTYAIDWVPGRSITWRLNGKAIGEVTSAQAPIPDAPMTLILSNAVAGPGAAFWHTVPDGSTPASMPMQIAGVQVYAKGGRRAAP</sequence>
<dbReference type="GO" id="GO:0004553">
    <property type="term" value="F:hydrolase activity, hydrolyzing O-glycosyl compounds"/>
    <property type="evidence" value="ECO:0007669"/>
    <property type="project" value="InterPro"/>
</dbReference>
<comment type="caution">
    <text evidence="5">The sequence shown here is derived from an EMBL/GenBank/DDBJ whole genome shotgun (WGS) entry which is preliminary data.</text>
</comment>
<protein>
    <submittedName>
        <fullName evidence="5">Beta-glucanase (GH16 family)</fullName>
    </submittedName>
</protein>
<keyword evidence="3" id="KW-0732">Signal</keyword>
<evidence type="ECO:0000256" key="3">
    <source>
        <dbReference type="SAM" id="SignalP"/>
    </source>
</evidence>
<evidence type="ECO:0000256" key="2">
    <source>
        <dbReference type="SAM" id="MobiDB-lite"/>
    </source>
</evidence>
<dbReference type="SUPFAM" id="SSF49899">
    <property type="entry name" value="Concanavalin A-like lectins/glucanases"/>
    <property type="match status" value="1"/>
</dbReference>
<comment type="similarity">
    <text evidence="1">Belongs to the glycosyl hydrolase 16 family.</text>
</comment>
<proteinExistence type="inferred from homology"/>
<accession>A0A366FEW2</accession>
<feature type="signal peptide" evidence="3">
    <location>
        <begin position="1"/>
        <end position="22"/>
    </location>
</feature>
<evidence type="ECO:0000313" key="6">
    <source>
        <dbReference type="Proteomes" id="UP000253529"/>
    </source>
</evidence>
<dbReference type="GO" id="GO:0005975">
    <property type="term" value="P:carbohydrate metabolic process"/>
    <property type="evidence" value="ECO:0007669"/>
    <property type="project" value="InterPro"/>
</dbReference>
<reference evidence="5 6" key="1">
    <citation type="submission" date="2018-06" db="EMBL/GenBank/DDBJ databases">
        <title>Genomic Encyclopedia of Type Strains, Phase IV (KMG-IV): sequencing the most valuable type-strain genomes for metagenomic binning, comparative biology and taxonomic classification.</title>
        <authorList>
            <person name="Goeker M."/>
        </authorList>
    </citation>
    <scope>NUCLEOTIDE SEQUENCE [LARGE SCALE GENOMIC DNA]</scope>
    <source>
        <strain evidence="5 6">DSM 24875</strain>
    </source>
</reference>
<dbReference type="RefSeq" id="WP_113889898.1">
    <property type="nucleotide sequence ID" value="NZ_QNRK01000014.1"/>
</dbReference>
<dbReference type="Proteomes" id="UP000253529">
    <property type="component" value="Unassembled WGS sequence"/>
</dbReference>
<evidence type="ECO:0000313" key="5">
    <source>
        <dbReference type="EMBL" id="RBP12265.1"/>
    </source>
</evidence>
<dbReference type="PANTHER" id="PTHR10963">
    <property type="entry name" value="GLYCOSYL HYDROLASE-RELATED"/>
    <property type="match status" value="1"/>
</dbReference>
<dbReference type="InterPro" id="IPR050546">
    <property type="entry name" value="Glycosyl_Hydrlase_16"/>
</dbReference>
<dbReference type="CDD" id="cd08023">
    <property type="entry name" value="GH16_laminarinase_like"/>
    <property type="match status" value="1"/>
</dbReference>
<dbReference type="OrthoDB" id="9809583at2"/>
<gene>
    <name evidence="5" type="ORF">DFR50_11495</name>
</gene>
<keyword evidence="6" id="KW-1185">Reference proteome</keyword>
<dbReference type="PROSITE" id="PS51762">
    <property type="entry name" value="GH16_2"/>
    <property type="match status" value="1"/>
</dbReference>
<dbReference type="AlphaFoldDB" id="A0A366FEW2"/>
<dbReference type="PANTHER" id="PTHR10963:SF55">
    <property type="entry name" value="GLYCOSIDE HYDROLASE FAMILY 16 PROTEIN"/>
    <property type="match status" value="1"/>
</dbReference>
<dbReference type="Pfam" id="PF00722">
    <property type="entry name" value="Glyco_hydro_16"/>
    <property type="match status" value="1"/>
</dbReference>
<feature type="region of interest" description="Disordered" evidence="2">
    <location>
        <begin position="22"/>
        <end position="46"/>
    </location>
</feature>
<name>A0A366FEW2_9HYPH</name>
<dbReference type="InterPro" id="IPR013320">
    <property type="entry name" value="ConA-like_dom_sf"/>
</dbReference>
<evidence type="ECO:0000256" key="1">
    <source>
        <dbReference type="ARBA" id="ARBA00006865"/>
    </source>
</evidence>
<feature type="domain" description="GH16" evidence="4">
    <location>
        <begin position="36"/>
        <end position="306"/>
    </location>
</feature>